<accession>A0A150WW37</accession>
<organism evidence="3 4">
    <name type="scientific">Bdellovibrio bacteriovorus</name>
    <dbReference type="NCBI Taxonomy" id="959"/>
    <lineage>
        <taxon>Bacteria</taxon>
        <taxon>Pseudomonadati</taxon>
        <taxon>Bdellovibrionota</taxon>
        <taxon>Bdellovibrionia</taxon>
        <taxon>Bdellovibrionales</taxon>
        <taxon>Pseudobdellovibrionaceae</taxon>
        <taxon>Bdellovibrio</taxon>
    </lineage>
</organism>
<evidence type="ECO:0000256" key="1">
    <source>
        <dbReference type="SAM" id="MobiDB-lite"/>
    </source>
</evidence>
<name>A0A150WW37_BDEBC</name>
<feature type="compositionally biased region" description="Low complexity" evidence="1">
    <location>
        <begin position="32"/>
        <end position="51"/>
    </location>
</feature>
<comment type="caution">
    <text evidence="3">The sequence shown here is derived from an EMBL/GenBank/DDBJ whole genome shotgun (WGS) entry which is preliminary data.</text>
</comment>
<feature type="compositionally biased region" description="Gly residues" evidence="1">
    <location>
        <begin position="255"/>
        <end position="264"/>
    </location>
</feature>
<feature type="chain" id="PRO_5007573833" evidence="2">
    <location>
        <begin position="24"/>
        <end position="344"/>
    </location>
</feature>
<feature type="region of interest" description="Disordered" evidence="1">
    <location>
        <begin position="30"/>
        <end position="75"/>
    </location>
</feature>
<reference evidence="3 4" key="1">
    <citation type="submission" date="2016-03" db="EMBL/GenBank/DDBJ databases">
        <authorList>
            <person name="Ploux O."/>
        </authorList>
    </citation>
    <scope>NUCLEOTIDE SEQUENCE [LARGE SCALE GENOMIC DNA]</scope>
    <source>
        <strain evidence="3 4">BER2</strain>
    </source>
</reference>
<dbReference type="EMBL" id="LUKF01000001">
    <property type="protein sequence ID" value="KYG70737.1"/>
    <property type="molecule type" value="Genomic_DNA"/>
</dbReference>
<feature type="region of interest" description="Disordered" evidence="1">
    <location>
        <begin position="250"/>
        <end position="305"/>
    </location>
</feature>
<keyword evidence="2" id="KW-0732">Signal</keyword>
<protein>
    <submittedName>
        <fullName evidence="3">Uncharacterized protein</fullName>
    </submittedName>
</protein>
<dbReference type="RefSeq" id="WP_063242504.1">
    <property type="nucleotide sequence ID" value="NZ_LUKF01000001.1"/>
</dbReference>
<dbReference type="OrthoDB" id="5292069at2"/>
<feature type="signal peptide" evidence="2">
    <location>
        <begin position="1"/>
        <end position="23"/>
    </location>
</feature>
<proteinExistence type="predicted"/>
<dbReference type="Proteomes" id="UP000075391">
    <property type="component" value="Unassembled WGS sequence"/>
</dbReference>
<gene>
    <name evidence="3" type="ORF">AZI85_02045</name>
</gene>
<evidence type="ECO:0000313" key="4">
    <source>
        <dbReference type="Proteomes" id="UP000075391"/>
    </source>
</evidence>
<dbReference type="AlphaFoldDB" id="A0A150WW37"/>
<sequence>MTQTFLKYICALSVGLSSNFAFGGAATVTPSAATQKGPGTGTKTTSGASNGIETTGGGQPSVNNSADQTKDSNSDGKAMSFLTGGMFIAMGAADIQAGTACSPSPCSALIAKGVMEVMLGLLSMKQGKSHGNSANMAGLTGFDTDGLGDLNTGGGTYDPSDLGETAKDPHTAAAANNIKKLENMGIIDAKKGTAKIGDKTYKLSDFSSKESMAAAGIPSGAIDGLMSLAGAIEKKAAEKMEKLKIGSKTAANGFEEGGGGGVSGSGPSDSTDDSTGGGAYASADGAGRGALDRDPSSLAGMQKNYNGEPIGVAADSIFLMMTRRYKVKESQESFFTDAELALQK</sequence>
<evidence type="ECO:0000313" key="3">
    <source>
        <dbReference type="EMBL" id="KYG70737.1"/>
    </source>
</evidence>
<evidence type="ECO:0000256" key="2">
    <source>
        <dbReference type="SAM" id="SignalP"/>
    </source>
</evidence>